<dbReference type="Gene3D" id="3.40.50.1100">
    <property type="match status" value="2"/>
</dbReference>
<evidence type="ECO:0000256" key="2">
    <source>
        <dbReference type="ARBA" id="ARBA00004229"/>
    </source>
</evidence>
<evidence type="ECO:0000256" key="6">
    <source>
        <dbReference type="ARBA" id="ARBA00022605"/>
    </source>
</evidence>
<dbReference type="AlphaFoldDB" id="A0A8J5XQQ3"/>
<dbReference type="InterPro" id="IPR036052">
    <property type="entry name" value="TrpB-like_PALP_sf"/>
</dbReference>
<dbReference type="SUPFAM" id="SSF53686">
    <property type="entry name" value="Tryptophan synthase beta subunit-like PLP-dependent enzymes"/>
    <property type="match status" value="1"/>
</dbReference>
<keyword evidence="8" id="KW-0949">S-adenosyl-L-methionine</keyword>
<comment type="similarity">
    <text evidence="3">Belongs to the threonine synthase family.</text>
</comment>
<evidence type="ECO:0000256" key="4">
    <source>
        <dbReference type="ARBA" id="ARBA00011738"/>
    </source>
</evidence>
<evidence type="ECO:0000256" key="7">
    <source>
        <dbReference type="ARBA" id="ARBA00022640"/>
    </source>
</evidence>
<keyword evidence="9 14" id="KW-0663">Pyridoxal phosphate</keyword>
<sequence length="486" mass="53420">MELLGRLTWVRRSPRARLGAPARQFSTPRLDLALAKTPPPASLDANFTCFNQNCGKTFSLGEVRYRCACEKNALLDVTHDYEKIKQAMSPSDWRALFDRRAGSTLWPYGSGVWSKKEWILPHIDNENIVSMFEGNSNLFWAERFGKTLGLSELWIKQCGLSHTASFKDLGMTVLVSQVNHMRKTGQAEIAAVGCASTGDTSAALAAYCAAAGIPCIVVLPRGKITTAQLLQPIANGAIVLNIDTDFDGCMKLIQEIVGEVPIYLANSLNSLRIEGQKSAALEILQQFDWEVPDWVVVPSGNLGNIYAFWKGFNMAFELGLVNKVPRMVVAQAHNANPLYRAYRDGWTNFAPIKAEATVASAIQIGDPVSIDRAIYALNRSDGIVEEANEDEIMDISARADMTGMFTCPHTGVGLAVVEKLRQKGTIDRDDRVIVVSTAHGLKFTQSKVAYHEGKLKDVISKHANQPINLPDKSSALIDALRTRIKL</sequence>
<dbReference type="PANTHER" id="PTHR10314">
    <property type="entry name" value="CYSTATHIONINE BETA-SYNTHASE"/>
    <property type="match status" value="1"/>
</dbReference>
<gene>
    <name evidence="16" type="ORF">KFE25_008031</name>
</gene>
<evidence type="ECO:0000256" key="10">
    <source>
        <dbReference type="ARBA" id="ARBA00022946"/>
    </source>
</evidence>
<evidence type="ECO:0000256" key="3">
    <source>
        <dbReference type="ARBA" id="ARBA00005517"/>
    </source>
</evidence>
<dbReference type="OMA" id="MWGFQAS"/>
<evidence type="ECO:0000256" key="13">
    <source>
        <dbReference type="ARBA" id="ARBA00049144"/>
    </source>
</evidence>
<dbReference type="InterPro" id="IPR050214">
    <property type="entry name" value="Cys_Synth/Cystath_Beta-Synth"/>
</dbReference>
<dbReference type="GO" id="GO:0009507">
    <property type="term" value="C:chloroplast"/>
    <property type="evidence" value="ECO:0007669"/>
    <property type="project" value="UniProtKB-SubCell"/>
</dbReference>
<evidence type="ECO:0000256" key="11">
    <source>
        <dbReference type="ARBA" id="ARBA00023239"/>
    </source>
</evidence>
<dbReference type="EMBL" id="JAGTXO010000007">
    <property type="protein sequence ID" value="KAG8466652.1"/>
    <property type="molecule type" value="Genomic_DNA"/>
</dbReference>
<evidence type="ECO:0000256" key="1">
    <source>
        <dbReference type="ARBA" id="ARBA00001933"/>
    </source>
</evidence>
<comment type="caution">
    <text evidence="16">The sequence shown here is derived from an EMBL/GenBank/DDBJ whole genome shotgun (WGS) entry which is preliminary data.</text>
</comment>
<dbReference type="FunFam" id="3.40.50.1100:FF:000030">
    <property type="entry name" value="Threonine synthase 1, chloroplastic"/>
    <property type="match status" value="1"/>
</dbReference>
<comment type="subunit">
    <text evidence="4">Homodimer.</text>
</comment>
<dbReference type="Pfam" id="PF00291">
    <property type="entry name" value="PALP"/>
    <property type="match status" value="1"/>
</dbReference>
<keyword evidence="11" id="KW-0456">Lyase</keyword>
<dbReference type="GO" id="GO:0004795">
    <property type="term" value="F:threonine synthase activity"/>
    <property type="evidence" value="ECO:0007669"/>
    <property type="project" value="UniProtKB-EC"/>
</dbReference>
<keyword evidence="10" id="KW-0809">Transit peptide</keyword>
<dbReference type="GO" id="GO:0008652">
    <property type="term" value="P:amino acid biosynthetic process"/>
    <property type="evidence" value="ECO:0007669"/>
    <property type="project" value="UniProtKB-KW"/>
</dbReference>
<comment type="pathway">
    <text evidence="12">Amino-acid biosynthesis.</text>
</comment>
<comment type="cofactor">
    <cofactor evidence="1 14">
        <name>pyridoxal 5'-phosphate</name>
        <dbReference type="ChEBI" id="CHEBI:597326"/>
    </cofactor>
</comment>
<feature type="modified residue" description="N6-(pyridoxal phosphate)lysine" evidence="14">
    <location>
        <position position="167"/>
    </location>
</feature>
<keyword evidence="7" id="KW-0934">Plastid</keyword>
<evidence type="ECO:0000256" key="9">
    <source>
        <dbReference type="ARBA" id="ARBA00022898"/>
    </source>
</evidence>
<dbReference type="Proteomes" id="UP000751190">
    <property type="component" value="Unassembled WGS sequence"/>
</dbReference>
<evidence type="ECO:0000256" key="5">
    <source>
        <dbReference type="ARBA" id="ARBA00022528"/>
    </source>
</evidence>
<dbReference type="OrthoDB" id="7773036at2759"/>
<comment type="catalytic activity">
    <reaction evidence="13">
        <text>O-phospho-L-homoserine + H2O = L-threonine + phosphate</text>
        <dbReference type="Rhea" id="RHEA:10840"/>
        <dbReference type="ChEBI" id="CHEBI:15377"/>
        <dbReference type="ChEBI" id="CHEBI:43474"/>
        <dbReference type="ChEBI" id="CHEBI:57590"/>
        <dbReference type="ChEBI" id="CHEBI:57926"/>
        <dbReference type="EC" id="4.2.3.1"/>
    </reaction>
</comment>
<accession>A0A8J5XQQ3</accession>
<proteinExistence type="inferred from homology"/>
<evidence type="ECO:0000313" key="16">
    <source>
        <dbReference type="EMBL" id="KAG8466652.1"/>
    </source>
</evidence>
<evidence type="ECO:0000256" key="14">
    <source>
        <dbReference type="PIRSR" id="PIRSR604450-51"/>
    </source>
</evidence>
<dbReference type="NCBIfam" id="TIGR00260">
    <property type="entry name" value="thrC"/>
    <property type="match status" value="1"/>
</dbReference>
<dbReference type="InterPro" id="IPR004450">
    <property type="entry name" value="Thr_synthase-like"/>
</dbReference>
<dbReference type="InterPro" id="IPR001926">
    <property type="entry name" value="TrpB-like_PALP"/>
</dbReference>
<name>A0A8J5XQQ3_DIALT</name>
<feature type="domain" description="Tryptophan synthase beta chain-like PALP" evidence="15">
    <location>
        <begin position="129"/>
        <end position="437"/>
    </location>
</feature>
<keyword evidence="5" id="KW-0150">Chloroplast</keyword>
<keyword evidence="6" id="KW-0028">Amino-acid biosynthesis</keyword>
<dbReference type="CDD" id="cd01563">
    <property type="entry name" value="Thr-synth_1"/>
    <property type="match status" value="1"/>
</dbReference>
<organism evidence="16 17">
    <name type="scientific">Diacronema lutheri</name>
    <name type="common">Unicellular marine alga</name>
    <name type="synonym">Monochrysis lutheri</name>
    <dbReference type="NCBI Taxonomy" id="2081491"/>
    <lineage>
        <taxon>Eukaryota</taxon>
        <taxon>Haptista</taxon>
        <taxon>Haptophyta</taxon>
        <taxon>Pavlovophyceae</taxon>
        <taxon>Pavlovales</taxon>
        <taxon>Pavlovaceae</taxon>
        <taxon>Diacronema</taxon>
    </lineage>
</organism>
<reference evidence="16" key="1">
    <citation type="submission" date="2021-05" db="EMBL/GenBank/DDBJ databases">
        <title>The genome of the haptophyte Pavlova lutheri (Diacronema luteri, Pavlovales) - a model for lipid biosynthesis in eukaryotic algae.</title>
        <authorList>
            <person name="Hulatt C.J."/>
            <person name="Posewitz M.C."/>
        </authorList>
    </citation>
    <scope>NUCLEOTIDE SEQUENCE</scope>
    <source>
        <strain evidence="16">NIVA-4/92</strain>
    </source>
</reference>
<keyword evidence="17" id="KW-1185">Reference proteome</keyword>
<evidence type="ECO:0000313" key="17">
    <source>
        <dbReference type="Proteomes" id="UP000751190"/>
    </source>
</evidence>
<evidence type="ECO:0000256" key="12">
    <source>
        <dbReference type="ARBA" id="ARBA00029440"/>
    </source>
</evidence>
<protein>
    <recommendedName>
        <fullName evidence="15">Tryptophan synthase beta chain-like PALP domain-containing protein</fullName>
    </recommendedName>
</protein>
<evidence type="ECO:0000259" key="15">
    <source>
        <dbReference type="Pfam" id="PF00291"/>
    </source>
</evidence>
<evidence type="ECO:0000256" key="8">
    <source>
        <dbReference type="ARBA" id="ARBA00022691"/>
    </source>
</evidence>
<comment type="subcellular location">
    <subcellularLocation>
        <location evidence="2">Plastid</location>
        <location evidence="2">Chloroplast</location>
    </subcellularLocation>
</comment>